<feature type="domain" description="Serpin" evidence="6">
    <location>
        <begin position="41"/>
        <end position="408"/>
    </location>
</feature>
<evidence type="ECO:0000313" key="7">
    <source>
        <dbReference type="EMBL" id="KNC33848.1"/>
    </source>
</evidence>
<feature type="signal peptide" evidence="5">
    <location>
        <begin position="1"/>
        <end position="19"/>
    </location>
</feature>
<dbReference type="InterPro" id="IPR036186">
    <property type="entry name" value="Serpin_sf"/>
</dbReference>
<dbReference type="InterPro" id="IPR000215">
    <property type="entry name" value="Serpin_fam"/>
</dbReference>
<name>A0A0L0CNC6_LUCCU</name>
<evidence type="ECO:0000256" key="1">
    <source>
        <dbReference type="ARBA" id="ARBA00009500"/>
    </source>
</evidence>
<keyword evidence="8" id="KW-1185">Reference proteome</keyword>
<dbReference type="SMART" id="SM00093">
    <property type="entry name" value="SERPIN"/>
    <property type="match status" value="1"/>
</dbReference>
<dbReference type="GO" id="GO:0005615">
    <property type="term" value="C:extracellular space"/>
    <property type="evidence" value="ECO:0007669"/>
    <property type="project" value="InterPro"/>
</dbReference>
<dbReference type="CDD" id="cd19954">
    <property type="entry name" value="serpin42Dd-like_insects"/>
    <property type="match status" value="1"/>
</dbReference>
<evidence type="ECO:0000259" key="6">
    <source>
        <dbReference type="SMART" id="SM00093"/>
    </source>
</evidence>
<dbReference type="Gene3D" id="3.30.497.10">
    <property type="entry name" value="Antithrombin, subunit I, domain 2"/>
    <property type="match status" value="1"/>
</dbReference>
<dbReference type="InterPro" id="IPR023795">
    <property type="entry name" value="Serpin_CS"/>
</dbReference>
<feature type="chain" id="PRO_5005536782" description="Serpin domain-containing protein" evidence="5">
    <location>
        <begin position="20"/>
        <end position="408"/>
    </location>
</feature>
<dbReference type="Proteomes" id="UP000037069">
    <property type="component" value="Unassembled WGS sequence"/>
</dbReference>
<evidence type="ECO:0000256" key="5">
    <source>
        <dbReference type="SAM" id="SignalP"/>
    </source>
</evidence>
<keyword evidence="5" id="KW-0732">Signal</keyword>
<sequence>MIFILKYFILIPIASLSFADNLAKIKMDSSNNNSYETNFGLELFTNLLQTSDAAAESNMCISPFLLEALLSLVYLGSDGKTAEELKDKLQLQRFPNNGKMANYFAGNLAIVTQDSIDTQLEICSRILINDNFEVDAQFKKIAENYFLTTTDLVKFENREEVLKVIRTKVEKCLKKSFDDISVKDNALALLLLAANFKNKWFLPFSAYRSGLYDFHIAADCIKSIPMMLDNEMMIKFVELKELDARVVELPYEHDDELSMLLILPNKRDGLKELELKIKDLNFQILTEQMQMESVQLLLPKFKIDFECSLRRVMEQMGFNLMFSEESNFKNLLAANSISTALPFSDIWHKASIEVNESGSEAAKVEASKPIVISNAIDTRQKFFRADHPFFFAIRNREATFFVGHVKQF</sequence>
<dbReference type="InterPro" id="IPR042178">
    <property type="entry name" value="Serpin_sf_1"/>
</dbReference>
<comment type="caution">
    <text evidence="7">The sequence shown here is derived from an EMBL/GenBank/DDBJ whole genome shotgun (WGS) entry which is preliminary data.</text>
</comment>
<keyword evidence="3" id="KW-0722">Serine protease inhibitor</keyword>
<evidence type="ECO:0000256" key="2">
    <source>
        <dbReference type="ARBA" id="ARBA00022690"/>
    </source>
</evidence>
<dbReference type="OMA" id="FHATAEC"/>
<evidence type="ECO:0000313" key="8">
    <source>
        <dbReference type="Proteomes" id="UP000037069"/>
    </source>
</evidence>
<dbReference type="Gene3D" id="2.30.39.10">
    <property type="entry name" value="Alpha-1-antitrypsin, domain 1"/>
    <property type="match status" value="1"/>
</dbReference>
<organism evidence="7 8">
    <name type="scientific">Lucilia cuprina</name>
    <name type="common">Green bottle fly</name>
    <name type="synonym">Australian sheep blowfly</name>
    <dbReference type="NCBI Taxonomy" id="7375"/>
    <lineage>
        <taxon>Eukaryota</taxon>
        <taxon>Metazoa</taxon>
        <taxon>Ecdysozoa</taxon>
        <taxon>Arthropoda</taxon>
        <taxon>Hexapoda</taxon>
        <taxon>Insecta</taxon>
        <taxon>Pterygota</taxon>
        <taxon>Neoptera</taxon>
        <taxon>Endopterygota</taxon>
        <taxon>Diptera</taxon>
        <taxon>Brachycera</taxon>
        <taxon>Muscomorpha</taxon>
        <taxon>Oestroidea</taxon>
        <taxon>Calliphoridae</taxon>
        <taxon>Luciliinae</taxon>
        <taxon>Lucilia</taxon>
    </lineage>
</organism>
<protein>
    <recommendedName>
        <fullName evidence="6">Serpin domain-containing protein</fullName>
    </recommendedName>
</protein>
<dbReference type="InterPro" id="IPR023796">
    <property type="entry name" value="Serpin_dom"/>
</dbReference>
<dbReference type="PANTHER" id="PTHR11461:SF211">
    <property type="entry name" value="GH10112P-RELATED"/>
    <property type="match status" value="1"/>
</dbReference>
<dbReference type="InterPro" id="IPR042185">
    <property type="entry name" value="Serpin_sf_2"/>
</dbReference>
<dbReference type="SUPFAM" id="SSF56574">
    <property type="entry name" value="Serpins"/>
    <property type="match status" value="1"/>
</dbReference>
<dbReference type="AlphaFoldDB" id="A0A0L0CNC6"/>
<dbReference type="PANTHER" id="PTHR11461">
    <property type="entry name" value="SERINE PROTEASE INHIBITOR, SERPIN"/>
    <property type="match status" value="1"/>
</dbReference>
<dbReference type="GO" id="GO:0004867">
    <property type="term" value="F:serine-type endopeptidase inhibitor activity"/>
    <property type="evidence" value="ECO:0007669"/>
    <property type="project" value="UniProtKB-KW"/>
</dbReference>
<reference evidence="7 8" key="1">
    <citation type="journal article" date="2015" name="Nat. Commun.">
        <title>Lucilia cuprina genome unlocks parasitic fly biology to underpin future interventions.</title>
        <authorList>
            <person name="Anstead C.A."/>
            <person name="Korhonen P.K."/>
            <person name="Young N.D."/>
            <person name="Hall R.S."/>
            <person name="Jex A.R."/>
            <person name="Murali S.C."/>
            <person name="Hughes D.S."/>
            <person name="Lee S.F."/>
            <person name="Perry T."/>
            <person name="Stroehlein A.J."/>
            <person name="Ansell B.R."/>
            <person name="Breugelmans B."/>
            <person name="Hofmann A."/>
            <person name="Qu J."/>
            <person name="Dugan S."/>
            <person name="Lee S.L."/>
            <person name="Chao H."/>
            <person name="Dinh H."/>
            <person name="Han Y."/>
            <person name="Doddapaneni H.V."/>
            <person name="Worley K.C."/>
            <person name="Muzny D.M."/>
            <person name="Ioannidis P."/>
            <person name="Waterhouse R.M."/>
            <person name="Zdobnov E.M."/>
            <person name="James P.J."/>
            <person name="Bagnall N.H."/>
            <person name="Kotze A.C."/>
            <person name="Gibbs R.A."/>
            <person name="Richards S."/>
            <person name="Batterham P."/>
            <person name="Gasser R.B."/>
        </authorList>
    </citation>
    <scope>NUCLEOTIDE SEQUENCE [LARGE SCALE GENOMIC DNA]</scope>
    <source>
        <strain evidence="7 8">LS</strain>
        <tissue evidence="7">Full body</tissue>
    </source>
</reference>
<accession>A0A0L0CNC6</accession>
<dbReference type="EMBL" id="JRES01000143">
    <property type="protein sequence ID" value="KNC33848.1"/>
    <property type="molecule type" value="Genomic_DNA"/>
</dbReference>
<evidence type="ECO:0000256" key="4">
    <source>
        <dbReference type="RuleBase" id="RU000411"/>
    </source>
</evidence>
<dbReference type="Pfam" id="PF00079">
    <property type="entry name" value="Serpin"/>
    <property type="match status" value="1"/>
</dbReference>
<gene>
    <name evidence="7" type="ORF">FF38_14047</name>
</gene>
<keyword evidence="2" id="KW-0646">Protease inhibitor</keyword>
<proteinExistence type="inferred from homology"/>
<dbReference type="PROSITE" id="PS00284">
    <property type="entry name" value="SERPIN"/>
    <property type="match status" value="1"/>
</dbReference>
<dbReference type="OrthoDB" id="671595at2759"/>
<comment type="similarity">
    <text evidence="1 4">Belongs to the serpin family.</text>
</comment>
<evidence type="ECO:0000256" key="3">
    <source>
        <dbReference type="ARBA" id="ARBA00022900"/>
    </source>
</evidence>